<evidence type="ECO:0000313" key="2">
    <source>
        <dbReference type="EMBL" id="CAD8497372.1"/>
    </source>
</evidence>
<dbReference type="EMBL" id="HBEO01026189">
    <property type="protein sequence ID" value="CAD8497372.1"/>
    <property type="molecule type" value="Transcribed_RNA"/>
</dbReference>
<evidence type="ECO:0000256" key="1">
    <source>
        <dbReference type="SAM" id="MobiDB-lite"/>
    </source>
</evidence>
<dbReference type="AlphaFoldDB" id="A0A7S0EX63"/>
<feature type="compositionally biased region" description="Low complexity" evidence="1">
    <location>
        <begin position="55"/>
        <end position="71"/>
    </location>
</feature>
<protein>
    <submittedName>
        <fullName evidence="2">Uncharacterized protein</fullName>
    </submittedName>
</protein>
<proteinExistence type="predicted"/>
<reference evidence="2" key="1">
    <citation type="submission" date="2021-01" db="EMBL/GenBank/DDBJ databases">
        <authorList>
            <person name="Corre E."/>
            <person name="Pelletier E."/>
            <person name="Niang G."/>
            <person name="Scheremetjew M."/>
            <person name="Finn R."/>
            <person name="Kale V."/>
            <person name="Holt S."/>
            <person name="Cochrane G."/>
            <person name="Meng A."/>
            <person name="Brown T."/>
            <person name="Cohen L."/>
        </authorList>
    </citation>
    <scope>NUCLEOTIDE SEQUENCE</scope>
    <source>
        <strain evidence="2">CCMP325</strain>
    </source>
</reference>
<sequence length="130" mass="13621">MVIWKPKSAKVYPLHVDGNIFEFSVVSEKDEKNISKKASHSMDLKRGIGTGAGAGVSSRAGAGAGAGAASSKNRVPLARSRSCQASMQTIPKQSEGGTTSRPASRQFQHKRGSVRGAAGITVMKQLFFGS</sequence>
<feature type="compositionally biased region" description="Polar residues" evidence="1">
    <location>
        <begin position="81"/>
        <end position="106"/>
    </location>
</feature>
<name>A0A7S0EX63_9CRYP</name>
<feature type="region of interest" description="Disordered" evidence="1">
    <location>
        <begin position="44"/>
        <end position="113"/>
    </location>
</feature>
<organism evidence="2">
    <name type="scientific">Hanusia phi</name>
    <dbReference type="NCBI Taxonomy" id="3032"/>
    <lineage>
        <taxon>Eukaryota</taxon>
        <taxon>Cryptophyceae</taxon>
        <taxon>Pyrenomonadales</taxon>
        <taxon>Geminigeraceae</taxon>
        <taxon>Hanusia</taxon>
    </lineage>
</organism>
<gene>
    <name evidence="2" type="ORF">HPHI1048_LOCUS17637</name>
</gene>
<accession>A0A7S0EX63</accession>